<keyword evidence="3" id="KW-1003">Cell membrane</keyword>
<protein>
    <recommendedName>
        <fullName evidence="8">ABC transmembrane type-1 domain-containing protein</fullName>
    </recommendedName>
</protein>
<comment type="subcellular location">
    <subcellularLocation>
        <location evidence="1 7">Cell membrane</location>
        <topology evidence="1 7">Multi-pass membrane protein</topology>
    </subcellularLocation>
</comment>
<dbReference type="PATRIC" id="fig|742737.3.peg.4358"/>
<comment type="caution">
    <text evidence="9">The sequence shown here is derived from an EMBL/GenBank/DDBJ whole genome shotgun (WGS) entry which is preliminary data.</text>
</comment>
<accession>G5ILJ6</accession>
<dbReference type="SUPFAM" id="SSF161098">
    <property type="entry name" value="MetI-like"/>
    <property type="match status" value="1"/>
</dbReference>
<gene>
    <name evidence="9" type="ORF">HMPREF9473_04374</name>
</gene>
<organism evidence="9 10">
    <name type="scientific">Hungatella hathewayi WAL-18680</name>
    <dbReference type="NCBI Taxonomy" id="742737"/>
    <lineage>
        <taxon>Bacteria</taxon>
        <taxon>Bacillati</taxon>
        <taxon>Bacillota</taxon>
        <taxon>Clostridia</taxon>
        <taxon>Lachnospirales</taxon>
        <taxon>Lachnospiraceae</taxon>
        <taxon>Hungatella</taxon>
    </lineage>
</organism>
<evidence type="ECO:0000256" key="3">
    <source>
        <dbReference type="ARBA" id="ARBA00022475"/>
    </source>
</evidence>
<dbReference type="Gene3D" id="1.10.3720.10">
    <property type="entry name" value="MetI-like"/>
    <property type="match status" value="1"/>
</dbReference>
<feature type="transmembrane region" description="Helical" evidence="7">
    <location>
        <begin position="98"/>
        <end position="119"/>
    </location>
</feature>
<dbReference type="AlphaFoldDB" id="G5ILJ6"/>
<dbReference type="InterPro" id="IPR050809">
    <property type="entry name" value="UgpAE/MalFG_permease"/>
</dbReference>
<keyword evidence="10" id="KW-1185">Reference proteome</keyword>
<evidence type="ECO:0000259" key="8">
    <source>
        <dbReference type="PROSITE" id="PS50928"/>
    </source>
</evidence>
<keyword evidence="2 7" id="KW-0813">Transport</keyword>
<keyword evidence="5 7" id="KW-1133">Transmembrane helix</keyword>
<dbReference type="Pfam" id="PF00528">
    <property type="entry name" value="BPD_transp_1"/>
    <property type="match status" value="1"/>
</dbReference>
<dbReference type="GO" id="GO:0055085">
    <property type="term" value="P:transmembrane transport"/>
    <property type="evidence" value="ECO:0007669"/>
    <property type="project" value="InterPro"/>
</dbReference>
<evidence type="ECO:0000256" key="2">
    <source>
        <dbReference type="ARBA" id="ARBA00022448"/>
    </source>
</evidence>
<dbReference type="PROSITE" id="PS50928">
    <property type="entry name" value="ABC_TM1"/>
    <property type="match status" value="1"/>
</dbReference>
<feature type="transmembrane region" description="Helical" evidence="7">
    <location>
        <begin position="298"/>
        <end position="316"/>
    </location>
</feature>
<dbReference type="InterPro" id="IPR035906">
    <property type="entry name" value="MetI-like_sf"/>
</dbReference>
<dbReference type="GO" id="GO:0005886">
    <property type="term" value="C:plasma membrane"/>
    <property type="evidence" value="ECO:0007669"/>
    <property type="project" value="UniProtKB-SubCell"/>
</dbReference>
<feature type="transmembrane region" description="Helical" evidence="7">
    <location>
        <begin position="231"/>
        <end position="254"/>
    </location>
</feature>
<evidence type="ECO:0000256" key="7">
    <source>
        <dbReference type="RuleBase" id="RU363032"/>
    </source>
</evidence>
<reference evidence="9 10" key="1">
    <citation type="submission" date="2011-08" db="EMBL/GenBank/DDBJ databases">
        <title>The Genome Sequence of Clostridium hathewayi WAL-18680.</title>
        <authorList>
            <consortium name="The Broad Institute Genome Sequencing Platform"/>
            <person name="Earl A."/>
            <person name="Ward D."/>
            <person name="Feldgarden M."/>
            <person name="Gevers D."/>
            <person name="Finegold S.M."/>
            <person name="Summanen P.H."/>
            <person name="Molitoris D.R."/>
            <person name="Song M."/>
            <person name="Daigneault M."/>
            <person name="Allen-Vercoe E."/>
            <person name="Young S.K."/>
            <person name="Zeng Q."/>
            <person name="Gargeya S."/>
            <person name="Fitzgerald M."/>
            <person name="Haas B."/>
            <person name="Abouelleil A."/>
            <person name="Alvarado L."/>
            <person name="Arachchi H.M."/>
            <person name="Berlin A."/>
            <person name="Brown A."/>
            <person name="Chapman S.B."/>
            <person name="Chen Z."/>
            <person name="Dunbar C."/>
            <person name="Freedman E."/>
            <person name="Gearin G."/>
            <person name="Gellesch M."/>
            <person name="Goldberg J."/>
            <person name="Griggs A."/>
            <person name="Gujja S."/>
            <person name="Heiman D."/>
            <person name="Howarth C."/>
            <person name="Larson L."/>
            <person name="Lui A."/>
            <person name="MacDonald P.J.P."/>
            <person name="Montmayeur A."/>
            <person name="Murphy C."/>
            <person name="Neiman D."/>
            <person name="Pearson M."/>
            <person name="Priest M."/>
            <person name="Roberts A."/>
            <person name="Saif S."/>
            <person name="Shea T."/>
            <person name="Shenoy N."/>
            <person name="Sisk P."/>
            <person name="Stolte C."/>
            <person name="Sykes S."/>
            <person name="Wortman J."/>
            <person name="Nusbaum C."/>
            <person name="Birren B."/>
        </authorList>
    </citation>
    <scope>NUCLEOTIDE SEQUENCE [LARGE SCALE GENOMIC DNA]</scope>
    <source>
        <strain evidence="9 10">WAL-18680</strain>
    </source>
</reference>
<evidence type="ECO:0000256" key="5">
    <source>
        <dbReference type="ARBA" id="ARBA00022989"/>
    </source>
</evidence>
<dbReference type="PANTHER" id="PTHR43227:SF11">
    <property type="entry name" value="BLL4140 PROTEIN"/>
    <property type="match status" value="1"/>
</dbReference>
<dbReference type="EMBL" id="ADLN01000120">
    <property type="protein sequence ID" value="EHI57265.1"/>
    <property type="molecule type" value="Genomic_DNA"/>
</dbReference>
<sequence length="326" mass="36735">MPGPQHSKRELGTLEDMDNMKKKTKKIKWRRYLPLYLMALPGLGYLLINNYIPMAGLVVAFKNFNYKDGIFGSPWCGWQNFTYLFSTSTSFVITRNTICYNLVFIVLNTVTGVTAAILLNEIRSSRAVTVFQTTMILPYLLSTIIIGYLAFAFLSTDNGFINTQLFPLLSREPVSWYATPGPWPWILLFINTLKNFGFLALIYYAGIIGISEEYYEAAKLDGASRMQQIRFITLPYLKPTVITMVLLAVGKVFYSDFGLFYQVPQNSGALYQVTNTIDTYVYRSLIQLGDVGMASAAGVYQSIVGFILVLAANLIVRRTSPENALF</sequence>
<dbReference type="InterPro" id="IPR000515">
    <property type="entry name" value="MetI-like"/>
</dbReference>
<evidence type="ECO:0000313" key="10">
    <source>
        <dbReference type="Proteomes" id="UP000005384"/>
    </source>
</evidence>
<keyword evidence="6 7" id="KW-0472">Membrane</keyword>
<feature type="transmembrane region" description="Helical" evidence="7">
    <location>
        <begin position="131"/>
        <end position="154"/>
    </location>
</feature>
<proteinExistence type="inferred from homology"/>
<name>G5ILJ6_9FIRM</name>
<feature type="transmembrane region" description="Helical" evidence="7">
    <location>
        <begin position="32"/>
        <end position="52"/>
    </location>
</feature>
<evidence type="ECO:0000256" key="6">
    <source>
        <dbReference type="ARBA" id="ARBA00023136"/>
    </source>
</evidence>
<dbReference type="HOGENOM" id="CLU_016047_0_1_9"/>
<keyword evidence="4 7" id="KW-0812">Transmembrane</keyword>
<feature type="domain" description="ABC transmembrane type-1" evidence="8">
    <location>
        <begin position="94"/>
        <end position="312"/>
    </location>
</feature>
<feature type="transmembrane region" description="Helical" evidence="7">
    <location>
        <begin position="185"/>
        <end position="210"/>
    </location>
</feature>
<evidence type="ECO:0000256" key="1">
    <source>
        <dbReference type="ARBA" id="ARBA00004651"/>
    </source>
</evidence>
<dbReference type="Proteomes" id="UP000005384">
    <property type="component" value="Unassembled WGS sequence"/>
</dbReference>
<dbReference type="PANTHER" id="PTHR43227">
    <property type="entry name" value="BLL4140 PROTEIN"/>
    <property type="match status" value="1"/>
</dbReference>
<evidence type="ECO:0000256" key="4">
    <source>
        <dbReference type="ARBA" id="ARBA00022692"/>
    </source>
</evidence>
<evidence type="ECO:0000313" key="9">
    <source>
        <dbReference type="EMBL" id="EHI57265.1"/>
    </source>
</evidence>
<comment type="similarity">
    <text evidence="7">Belongs to the binding-protein-dependent transport system permease family.</text>
</comment>
<dbReference type="CDD" id="cd06261">
    <property type="entry name" value="TM_PBP2"/>
    <property type="match status" value="1"/>
</dbReference>